<protein>
    <submittedName>
        <fullName evidence="1">7746_t:CDS:1</fullName>
    </submittedName>
</protein>
<gene>
    <name evidence="1" type="ORF">RPERSI_LOCUS12399</name>
</gene>
<proteinExistence type="predicted"/>
<sequence>MKNFLVLFLVIFAIFTVGVITTPIEDTSNVLEKRYYPGNVCWNSHETAPCYPNCGCQNSVC</sequence>
<reference evidence="1" key="1">
    <citation type="submission" date="2021-06" db="EMBL/GenBank/DDBJ databases">
        <authorList>
            <person name="Kallberg Y."/>
            <person name="Tangrot J."/>
            <person name="Rosling A."/>
        </authorList>
    </citation>
    <scope>NUCLEOTIDE SEQUENCE</scope>
    <source>
        <strain evidence="1">MA461A</strain>
    </source>
</reference>
<organism evidence="1 2">
    <name type="scientific">Racocetra persica</name>
    <dbReference type="NCBI Taxonomy" id="160502"/>
    <lineage>
        <taxon>Eukaryota</taxon>
        <taxon>Fungi</taxon>
        <taxon>Fungi incertae sedis</taxon>
        <taxon>Mucoromycota</taxon>
        <taxon>Glomeromycotina</taxon>
        <taxon>Glomeromycetes</taxon>
        <taxon>Diversisporales</taxon>
        <taxon>Gigasporaceae</taxon>
        <taxon>Racocetra</taxon>
    </lineage>
</organism>
<name>A0ACA9Q3W8_9GLOM</name>
<accession>A0ACA9Q3W8</accession>
<dbReference type="Proteomes" id="UP000789920">
    <property type="component" value="Unassembled WGS sequence"/>
</dbReference>
<feature type="non-terminal residue" evidence="1">
    <location>
        <position position="61"/>
    </location>
</feature>
<evidence type="ECO:0000313" key="2">
    <source>
        <dbReference type="Proteomes" id="UP000789920"/>
    </source>
</evidence>
<dbReference type="EMBL" id="CAJVQC010026539">
    <property type="protein sequence ID" value="CAG8733439.1"/>
    <property type="molecule type" value="Genomic_DNA"/>
</dbReference>
<evidence type="ECO:0000313" key="1">
    <source>
        <dbReference type="EMBL" id="CAG8733439.1"/>
    </source>
</evidence>
<keyword evidence="2" id="KW-1185">Reference proteome</keyword>
<comment type="caution">
    <text evidence="1">The sequence shown here is derived from an EMBL/GenBank/DDBJ whole genome shotgun (WGS) entry which is preliminary data.</text>
</comment>